<organism evidence="1 2">
    <name type="scientific">Corynebacterium alimapuense</name>
    <dbReference type="NCBI Taxonomy" id="1576874"/>
    <lineage>
        <taxon>Bacteria</taxon>
        <taxon>Bacillati</taxon>
        <taxon>Actinomycetota</taxon>
        <taxon>Actinomycetes</taxon>
        <taxon>Mycobacteriales</taxon>
        <taxon>Corynebacteriaceae</taxon>
        <taxon>Corynebacterium</taxon>
    </lineage>
</organism>
<evidence type="ECO:0008006" key="3">
    <source>
        <dbReference type="Google" id="ProtNLM"/>
    </source>
</evidence>
<comment type="caution">
    <text evidence="1">The sequence shown here is derived from an EMBL/GenBank/DDBJ whole genome shotgun (WGS) entry which is preliminary data.</text>
</comment>
<dbReference type="OrthoDB" id="4413186at2"/>
<name>A0A3M8K656_9CORY</name>
<dbReference type="AlphaFoldDB" id="A0A3M8K656"/>
<keyword evidence="2" id="KW-1185">Reference proteome</keyword>
<gene>
    <name evidence="1" type="ORF">C5L39_10475</name>
</gene>
<accession>A0A3M8K656</accession>
<reference evidence="1 2" key="1">
    <citation type="submission" date="2018-02" db="EMBL/GenBank/DDBJ databases">
        <title>Corynebacterium alimpuense sp. nov., a marine obligate actinomycete isolated from sediments of Valparaiso bay, Chile.</title>
        <authorList>
            <person name="Claverias F."/>
            <person name="Gonzales-Siles L."/>
            <person name="Salva-Serra F."/>
            <person name="Inganaes E."/>
            <person name="Molin K."/>
            <person name="Cumsille A."/>
            <person name="Undabarrena A."/>
            <person name="Couve E."/>
            <person name="Moore E.R.B."/>
            <person name="Gomila M."/>
            <person name="Camara B."/>
        </authorList>
    </citation>
    <scope>NUCLEOTIDE SEQUENCE [LARGE SCALE GENOMIC DNA]</scope>
    <source>
        <strain evidence="1 2">CCUG 69366</strain>
    </source>
</reference>
<dbReference type="Proteomes" id="UP000266975">
    <property type="component" value="Unassembled WGS sequence"/>
</dbReference>
<proteinExistence type="predicted"/>
<sequence>MIDRLDELVERTGRSRGFYLRLAIGTMLPRLEDAHWNQVAAQFEDDTIDQQFREIMTLALAGNRNADEQGKSEK</sequence>
<dbReference type="EMBL" id="PTJO01000007">
    <property type="protein sequence ID" value="RNE48062.1"/>
    <property type="molecule type" value="Genomic_DNA"/>
</dbReference>
<protein>
    <recommendedName>
        <fullName evidence="3">Ribbon-helix-helix protein CopG domain-containing protein</fullName>
    </recommendedName>
</protein>
<evidence type="ECO:0000313" key="1">
    <source>
        <dbReference type="EMBL" id="RNE48062.1"/>
    </source>
</evidence>
<evidence type="ECO:0000313" key="2">
    <source>
        <dbReference type="Proteomes" id="UP000266975"/>
    </source>
</evidence>